<dbReference type="KEGG" id="vg:11541246"/>
<dbReference type="RefSeq" id="YP_005087043.1">
    <property type="nucleotide sequence ID" value="NC_016651.1"/>
</dbReference>
<accession>G9FGW4</accession>
<evidence type="ECO:0000313" key="2">
    <source>
        <dbReference type="EMBL" id="AEV51853.1"/>
    </source>
</evidence>
<name>G9FGW4_9CAUD</name>
<proteinExistence type="predicted"/>
<evidence type="ECO:0000313" key="3">
    <source>
        <dbReference type="Proteomes" id="UP000005428"/>
    </source>
</evidence>
<evidence type="ECO:0000256" key="1">
    <source>
        <dbReference type="SAM" id="MobiDB-lite"/>
    </source>
</evidence>
<dbReference type="Proteomes" id="UP000005428">
    <property type="component" value="Segment"/>
</dbReference>
<sequence>MTRTSAGSSSHPGVTVRVMSAYSPNDERSLHAAAILASEHLSGIQLLAYAVGKLGNDDRPQLVDAARYLEVVGDRLASAVSLLFTELGEATDPDPELFAVDTDRPVPSVRVIPAGAPTGDPDPSIDQAPDPAPADPPATRSCADSQDPGSVPSDL</sequence>
<organism evidence="2 3">
    <name type="scientific">Rhodococcus phage RRH1</name>
    <dbReference type="NCBI Taxonomy" id="1109717"/>
    <lineage>
        <taxon>Viruses</taxon>
        <taxon>Duplodnaviria</taxon>
        <taxon>Heunggongvirae</taxon>
        <taxon>Uroviricota</taxon>
        <taxon>Caudoviricetes</taxon>
        <taxon>Caudoviricetes incertae sedis</taxon>
        <taxon>Edwardsroadvirus</taxon>
        <taxon>Edwardsroadvirus RRH1</taxon>
    </lineage>
</organism>
<reference evidence="2 3" key="1">
    <citation type="submission" date="2011-06" db="EMBL/GenBank/DDBJ databases">
        <title>Small but sufficient: a novel Rhodococcus phage RRH1.</title>
        <authorList>
            <person name="Petrovski S."/>
        </authorList>
    </citation>
    <scope>NUCLEOTIDE SEQUENCE [LARGE SCALE GENOMIC DNA]</scope>
</reference>
<dbReference type="GeneID" id="11541246"/>
<dbReference type="EMBL" id="JN116822">
    <property type="protein sequence ID" value="AEV51853.1"/>
    <property type="molecule type" value="Genomic_DNA"/>
</dbReference>
<protein>
    <submittedName>
        <fullName evidence="2">Uncharacterized protein</fullName>
    </submittedName>
</protein>
<keyword evidence="3" id="KW-1185">Reference proteome</keyword>
<feature type="region of interest" description="Disordered" evidence="1">
    <location>
        <begin position="92"/>
        <end position="155"/>
    </location>
</feature>